<evidence type="ECO:0000256" key="6">
    <source>
        <dbReference type="ARBA" id="ARBA00023237"/>
    </source>
</evidence>
<gene>
    <name evidence="9" type="ORF">BCO_0012906</name>
</gene>
<keyword evidence="4 8" id="KW-0472">Membrane</keyword>
<dbReference type="PROSITE" id="PS51257">
    <property type="entry name" value="PROKAR_LIPOPROTEIN"/>
    <property type="match status" value="1"/>
</dbReference>
<feature type="signal peptide" evidence="8">
    <location>
        <begin position="1"/>
        <end position="24"/>
    </location>
</feature>
<evidence type="ECO:0000256" key="5">
    <source>
        <dbReference type="ARBA" id="ARBA00023139"/>
    </source>
</evidence>
<evidence type="ECO:0000256" key="7">
    <source>
        <dbReference type="ARBA" id="ARBA00023288"/>
    </source>
</evidence>
<accession>W5SYH9</accession>
<evidence type="ECO:0000256" key="3">
    <source>
        <dbReference type="ARBA" id="ARBA00022729"/>
    </source>
</evidence>
<geneLocation type="plasmid" evidence="9">
    <name>unnamed</name>
</geneLocation>
<proteinExistence type="predicted"/>
<dbReference type="AlphaFoldDB" id="W5SYH9"/>
<keyword evidence="5 8" id="KW-0564">Palmitate</keyword>
<evidence type="ECO:0000256" key="2">
    <source>
        <dbReference type="ARBA" id="ARBA00004459"/>
    </source>
</evidence>
<comment type="subcellular location">
    <subcellularLocation>
        <location evidence="2 8">Cell outer membrane</location>
        <topology evidence="2 8">Lipid-anchor</topology>
    </subcellularLocation>
</comment>
<evidence type="ECO:0000256" key="4">
    <source>
        <dbReference type="ARBA" id="ARBA00023136"/>
    </source>
</evidence>
<dbReference type="GO" id="GO:0009279">
    <property type="term" value="C:cell outer membrane"/>
    <property type="evidence" value="ECO:0007669"/>
    <property type="project" value="UniProtKB-SubCell"/>
</dbReference>
<keyword evidence="9" id="KW-0614">Plasmid</keyword>
<feature type="chain" id="PRO_5004871916" description="Variable large protein" evidence="8">
    <location>
        <begin position="25"/>
        <end position="347"/>
    </location>
</feature>
<protein>
    <recommendedName>
        <fullName evidence="8">Variable large protein</fullName>
    </recommendedName>
</protein>
<keyword evidence="7 8" id="KW-0449">Lipoprotein</keyword>
<dbReference type="Pfam" id="PF00921">
    <property type="entry name" value="Lipoprotein_2"/>
    <property type="match status" value="1"/>
</dbReference>
<dbReference type="EMBL" id="CP005785">
    <property type="protein sequence ID" value="AHH11872.1"/>
    <property type="molecule type" value="Genomic_DNA"/>
</dbReference>
<organism evidence="9">
    <name type="scientific">Borrelia coriaceae ATCC 43381</name>
    <dbReference type="NCBI Taxonomy" id="1408429"/>
    <lineage>
        <taxon>Bacteria</taxon>
        <taxon>Pseudomonadati</taxon>
        <taxon>Spirochaetota</taxon>
        <taxon>Spirochaetia</taxon>
        <taxon>Spirochaetales</taxon>
        <taxon>Borreliaceae</taxon>
        <taxon>Borrelia</taxon>
    </lineage>
</organism>
<evidence type="ECO:0000256" key="1">
    <source>
        <dbReference type="ARBA" id="ARBA00003932"/>
    </source>
</evidence>
<name>W5SYH9_9SPIR</name>
<dbReference type="InterPro" id="IPR000680">
    <property type="entry name" value="Borrelia_lipo"/>
</dbReference>
<evidence type="ECO:0000313" key="9">
    <source>
        <dbReference type="EMBL" id="AHH11872.1"/>
    </source>
</evidence>
<dbReference type="HOGENOM" id="CLU_833327_0_0_12"/>
<keyword evidence="3 8" id="KW-0732">Signal</keyword>
<dbReference type="RefSeq" id="WP_025409027.1">
    <property type="nucleotide sequence ID" value="NZ_CP005785.1"/>
</dbReference>
<dbReference type="SUPFAM" id="SSF74748">
    <property type="entry name" value="Variable surface antigen VlsE"/>
    <property type="match status" value="1"/>
</dbReference>
<evidence type="ECO:0000256" key="8">
    <source>
        <dbReference type="RuleBase" id="RU363105"/>
    </source>
</evidence>
<comment type="function">
    <text evidence="1 8">The Vlp and Vsp proteins are antigenically distinct proteins, only one vlp or vsp gene is transcriptionally active at any one time. Switching between these genes is a mechanism of host immune response evasion.</text>
</comment>
<keyword evidence="6 8" id="KW-0998">Cell outer membrane</keyword>
<sequence length="347" mass="37719">MKNLKKPLSVIAMMSMFTSCELIADAISNQNGISLENPTTIATNQDIKNEIQQKNVQNTNTSWFPAINLLRILGTNVEIKANQERNQIENHFKKVKSILQTVKDELKDKINENESSIKNFDETINKIMTILNNLANATANNNIEIGATNNIGTKAAIISNKNNVNTIINEIKNIIELAKNSNIDIEQQSIDNNPITLQNNAAALNALNGGGGRELKGGANKGDGYALFNIVNQVNKWEIINKIIEATTDVKNDGYAHNENNNAGQLITGKTINGAGAKSKADIAAAIALKAMSKNGKFAGYKQNDNGGNKYTKNIQNATANAVNKTLTALDITIMNILNAEFAKIKK</sequence>
<reference evidence="9" key="1">
    <citation type="submission" date="2013-04" db="EMBL/GenBank/DDBJ databases">
        <title>Comparative Genomics of Relapsing Fever Spirochetes.</title>
        <authorList>
            <person name="Schwan T.G."/>
            <person name="Raffel S.J."/>
            <person name="Porcella S.F."/>
            <person name="Martens C.A."/>
            <person name="Bruno D.P."/>
            <person name="Ricklefs S.M."/>
            <person name="Barbian K.B."/>
        </authorList>
    </citation>
    <scope>NUCLEOTIDE SEQUENCE</scope>
    <source>
        <strain evidence="9">Co53</strain>
        <plasmid evidence="9">unnamed</plasmid>
    </source>
</reference>